<dbReference type="InterPro" id="IPR050145">
    <property type="entry name" value="Centrin_CML-like"/>
</dbReference>
<evidence type="ECO:0000256" key="1">
    <source>
        <dbReference type="ARBA" id="ARBA00022737"/>
    </source>
</evidence>
<feature type="domain" description="EF-hand" evidence="3">
    <location>
        <begin position="62"/>
        <end position="97"/>
    </location>
</feature>
<dbReference type="SMART" id="SM00054">
    <property type="entry name" value="EFh"/>
    <property type="match status" value="3"/>
</dbReference>
<keyword evidence="2" id="KW-0106">Calcium</keyword>
<dbReference type="Pfam" id="PF13833">
    <property type="entry name" value="EF-hand_8"/>
    <property type="match status" value="1"/>
</dbReference>
<evidence type="ECO:0000259" key="3">
    <source>
        <dbReference type="PROSITE" id="PS50222"/>
    </source>
</evidence>
<keyword evidence="1" id="KW-0677">Repeat</keyword>
<dbReference type="InterPro" id="IPR011992">
    <property type="entry name" value="EF-hand-dom_pair"/>
</dbReference>
<protein>
    <recommendedName>
        <fullName evidence="3">EF-hand domain-containing protein</fullName>
    </recommendedName>
</protein>
<dbReference type="Pfam" id="PF13499">
    <property type="entry name" value="EF-hand_7"/>
    <property type="match status" value="1"/>
</dbReference>
<feature type="domain" description="EF-hand" evidence="3">
    <location>
        <begin position="1"/>
        <end position="25"/>
    </location>
</feature>
<dbReference type="EMBL" id="CAWUPB010001165">
    <property type="protein sequence ID" value="CAK7344899.1"/>
    <property type="molecule type" value="Genomic_DNA"/>
</dbReference>
<dbReference type="InterPro" id="IPR018247">
    <property type="entry name" value="EF_Hand_1_Ca_BS"/>
</dbReference>
<dbReference type="InterPro" id="IPR002048">
    <property type="entry name" value="EF_hand_dom"/>
</dbReference>
<gene>
    <name evidence="4" type="ORF">DCAF_LOCUS18003</name>
</gene>
<dbReference type="CDD" id="cd00051">
    <property type="entry name" value="EFh"/>
    <property type="match status" value="1"/>
</dbReference>
<dbReference type="PANTHER" id="PTHR23050">
    <property type="entry name" value="CALCIUM BINDING PROTEIN"/>
    <property type="match status" value="1"/>
</dbReference>
<proteinExistence type="predicted"/>
<evidence type="ECO:0000313" key="4">
    <source>
        <dbReference type="EMBL" id="CAK7344899.1"/>
    </source>
</evidence>
<dbReference type="FunFam" id="1.10.238.10:FF:000003">
    <property type="entry name" value="Calmodulin A"/>
    <property type="match status" value="1"/>
</dbReference>
<comment type="caution">
    <text evidence="4">The sequence shown here is derived from an EMBL/GenBank/DDBJ whole genome shotgun (WGS) entry which is preliminary data.</text>
</comment>
<evidence type="ECO:0000313" key="5">
    <source>
        <dbReference type="Proteomes" id="UP001314170"/>
    </source>
</evidence>
<feature type="domain" description="EF-hand" evidence="3">
    <location>
        <begin position="26"/>
        <end position="61"/>
    </location>
</feature>
<organism evidence="4 5">
    <name type="scientific">Dovyalis caffra</name>
    <dbReference type="NCBI Taxonomy" id="77055"/>
    <lineage>
        <taxon>Eukaryota</taxon>
        <taxon>Viridiplantae</taxon>
        <taxon>Streptophyta</taxon>
        <taxon>Embryophyta</taxon>
        <taxon>Tracheophyta</taxon>
        <taxon>Spermatophyta</taxon>
        <taxon>Magnoliopsida</taxon>
        <taxon>eudicotyledons</taxon>
        <taxon>Gunneridae</taxon>
        <taxon>Pentapetalae</taxon>
        <taxon>rosids</taxon>
        <taxon>fabids</taxon>
        <taxon>Malpighiales</taxon>
        <taxon>Salicaceae</taxon>
        <taxon>Flacourtieae</taxon>
        <taxon>Dovyalis</taxon>
    </lineage>
</organism>
<dbReference type="Gene3D" id="1.10.238.10">
    <property type="entry name" value="EF-hand"/>
    <property type="match status" value="2"/>
</dbReference>
<feature type="domain" description="EF-hand" evidence="3">
    <location>
        <begin position="100"/>
        <end position="131"/>
    </location>
</feature>
<evidence type="ECO:0000256" key="2">
    <source>
        <dbReference type="ARBA" id="ARBA00022837"/>
    </source>
</evidence>
<dbReference type="GO" id="GO:0005509">
    <property type="term" value="F:calcium ion binding"/>
    <property type="evidence" value="ECO:0007669"/>
    <property type="project" value="InterPro"/>
</dbReference>
<dbReference type="Proteomes" id="UP001314170">
    <property type="component" value="Unassembled WGS sequence"/>
</dbReference>
<dbReference type="AlphaFoldDB" id="A0AAV1S4B6"/>
<dbReference type="SUPFAM" id="SSF47473">
    <property type="entry name" value="EF-hand"/>
    <property type="match status" value="1"/>
</dbReference>
<dbReference type="PROSITE" id="PS00018">
    <property type="entry name" value="EF_HAND_1"/>
    <property type="match status" value="3"/>
</dbReference>
<dbReference type="PROSITE" id="PS50222">
    <property type="entry name" value="EF_HAND_2"/>
    <property type="match status" value="4"/>
</dbReference>
<keyword evidence="5" id="KW-1185">Reference proteome</keyword>
<reference evidence="4 5" key="1">
    <citation type="submission" date="2024-01" db="EMBL/GenBank/DDBJ databases">
        <authorList>
            <person name="Waweru B."/>
        </authorList>
    </citation>
    <scope>NUCLEOTIDE SEQUENCE [LARGE SCALE GENOMIC DNA]</scope>
</reference>
<sequence length="160" mass="17767">MIETDNSWTITFEELKHGLKRVGSQMTEAEIKALMDAADIDNSGIIDYGEFLAATLHLNKMEREDNLVAAFSYFDKDGSGYITLDELQQACQDFGLGDVHLDETIKEIDQDNDGRIDYGEFAAMMRKGDGGVGRTRTMRNNLNFNLADALGIENATSDAK</sequence>
<accession>A0AAV1S4B6</accession>
<name>A0AAV1S4B6_9ROSI</name>